<keyword evidence="3" id="KW-1185">Reference proteome</keyword>
<accession>A0ABT1SEH7</accession>
<dbReference type="EMBL" id="JANGAC010000016">
    <property type="protein sequence ID" value="MCQ4924888.1"/>
    <property type="molecule type" value="Genomic_DNA"/>
</dbReference>
<proteinExistence type="predicted"/>
<keyword evidence="1" id="KW-1133">Transmembrane helix</keyword>
<dbReference type="RefSeq" id="WP_256312478.1">
    <property type="nucleotide sequence ID" value="NZ_JANGAC010000016.1"/>
</dbReference>
<sequence length="53" mass="5995">MATVIIILILGTMIMYYLHPAIGFLGTLAAFVIYFYKTVIQDEIIINDAEEDL</sequence>
<keyword evidence="1" id="KW-0472">Membrane</keyword>
<keyword evidence="1" id="KW-0812">Transmembrane</keyword>
<reference evidence="2 3" key="1">
    <citation type="submission" date="2022-06" db="EMBL/GenBank/DDBJ databases">
        <title>Isolation of gut microbiota from human fecal samples.</title>
        <authorList>
            <person name="Pamer E.G."/>
            <person name="Barat B."/>
            <person name="Waligurski E."/>
            <person name="Medina S."/>
            <person name="Paddock L."/>
            <person name="Mostad J."/>
        </authorList>
    </citation>
    <scope>NUCLEOTIDE SEQUENCE [LARGE SCALE GENOMIC DNA]</scope>
    <source>
        <strain evidence="2 3">DFI.7.95</strain>
    </source>
</reference>
<name>A0ABT1SEH7_9FIRM</name>
<feature type="transmembrane region" description="Helical" evidence="1">
    <location>
        <begin position="6"/>
        <end position="36"/>
    </location>
</feature>
<comment type="caution">
    <text evidence="2">The sequence shown here is derived from an EMBL/GenBank/DDBJ whole genome shotgun (WGS) entry which is preliminary data.</text>
</comment>
<evidence type="ECO:0000313" key="3">
    <source>
        <dbReference type="Proteomes" id="UP001524478"/>
    </source>
</evidence>
<protein>
    <submittedName>
        <fullName evidence="2">Uncharacterized protein</fullName>
    </submittedName>
</protein>
<evidence type="ECO:0000256" key="1">
    <source>
        <dbReference type="SAM" id="Phobius"/>
    </source>
</evidence>
<dbReference type="Proteomes" id="UP001524478">
    <property type="component" value="Unassembled WGS sequence"/>
</dbReference>
<evidence type="ECO:0000313" key="2">
    <source>
        <dbReference type="EMBL" id="MCQ4924888.1"/>
    </source>
</evidence>
<organism evidence="2 3">
    <name type="scientific">Tissierella carlieri</name>
    <dbReference type="NCBI Taxonomy" id="689904"/>
    <lineage>
        <taxon>Bacteria</taxon>
        <taxon>Bacillati</taxon>
        <taxon>Bacillota</taxon>
        <taxon>Tissierellia</taxon>
        <taxon>Tissierellales</taxon>
        <taxon>Tissierellaceae</taxon>
        <taxon>Tissierella</taxon>
    </lineage>
</organism>
<gene>
    <name evidence="2" type="ORF">NE686_17430</name>
</gene>